<dbReference type="PANTHER" id="PTHR33280:SF6">
    <property type="entry name" value="LARGE RIBOSOMAL SUBUNIT PROTEIN BL31A"/>
    <property type="match status" value="1"/>
</dbReference>
<gene>
    <name evidence="8" type="primary">rpmE</name>
    <name evidence="9" type="ORF">ETQ85_12890</name>
</gene>
<dbReference type="GO" id="GO:1990904">
    <property type="term" value="C:ribonucleoprotein complex"/>
    <property type="evidence" value="ECO:0007669"/>
    <property type="project" value="UniProtKB-KW"/>
</dbReference>
<evidence type="ECO:0000256" key="3">
    <source>
        <dbReference type="ARBA" id="ARBA00022730"/>
    </source>
</evidence>
<dbReference type="NCBIfam" id="TIGR00105">
    <property type="entry name" value="L31"/>
    <property type="match status" value="1"/>
</dbReference>
<keyword evidence="8" id="KW-0479">Metal-binding</keyword>
<comment type="subunit">
    <text evidence="2 8">Part of the 50S ribosomal subunit.</text>
</comment>
<dbReference type="RefSeq" id="WP_148579484.1">
    <property type="nucleotide sequence ID" value="NZ_JAVEUW010000009.1"/>
</dbReference>
<dbReference type="PANTHER" id="PTHR33280">
    <property type="entry name" value="50S RIBOSOMAL PROTEIN L31, CHLOROPLASTIC"/>
    <property type="match status" value="1"/>
</dbReference>
<dbReference type="Pfam" id="PF01197">
    <property type="entry name" value="Ribosomal_L31"/>
    <property type="match status" value="1"/>
</dbReference>
<dbReference type="GO" id="GO:0019843">
    <property type="term" value="F:rRNA binding"/>
    <property type="evidence" value="ECO:0007669"/>
    <property type="project" value="UniProtKB-KW"/>
</dbReference>
<sequence length="72" mass="8011">MKADIHPKYEAVAVTCSCGNAFTTRSTMSKSQLHVEVCSACHPFYTGKQKIVDTAGRVERFRQKYGSVQRLG</sequence>
<name>A0A6C2CQ40_9RHOO</name>
<comment type="function">
    <text evidence="8">Binds the 23S rRNA.</text>
</comment>
<dbReference type="Proteomes" id="UP000389128">
    <property type="component" value="Unassembled WGS sequence"/>
</dbReference>
<comment type="similarity">
    <text evidence="1 8">Belongs to the bacterial ribosomal protein bL31 family. Type A subfamily.</text>
</comment>
<dbReference type="GO" id="GO:0006412">
    <property type="term" value="P:translation"/>
    <property type="evidence" value="ECO:0007669"/>
    <property type="project" value="UniProtKB-UniRule"/>
</dbReference>
<evidence type="ECO:0000256" key="1">
    <source>
        <dbReference type="ARBA" id="ARBA00009296"/>
    </source>
</evidence>
<dbReference type="GO" id="GO:0003735">
    <property type="term" value="F:structural constituent of ribosome"/>
    <property type="evidence" value="ECO:0007669"/>
    <property type="project" value="InterPro"/>
</dbReference>
<dbReference type="NCBIfam" id="NF000612">
    <property type="entry name" value="PRK00019.1"/>
    <property type="match status" value="1"/>
</dbReference>
<evidence type="ECO:0000256" key="8">
    <source>
        <dbReference type="HAMAP-Rule" id="MF_00501"/>
    </source>
</evidence>
<keyword evidence="4 8" id="KW-0694">RNA-binding</keyword>
<dbReference type="GO" id="GO:0005840">
    <property type="term" value="C:ribosome"/>
    <property type="evidence" value="ECO:0007669"/>
    <property type="project" value="UniProtKB-KW"/>
</dbReference>
<dbReference type="InterPro" id="IPR002150">
    <property type="entry name" value="Ribosomal_bL31"/>
</dbReference>
<dbReference type="HAMAP" id="MF_00501">
    <property type="entry name" value="Ribosomal_bL31_1"/>
    <property type="match status" value="1"/>
</dbReference>
<keyword evidence="5 8" id="KW-0689">Ribosomal protein</keyword>
<dbReference type="AlphaFoldDB" id="A0A6C2CQ40"/>
<evidence type="ECO:0000256" key="6">
    <source>
        <dbReference type="ARBA" id="ARBA00023274"/>
    </source>
</evidence>
<keyword evidence="6 8" id="KW-0687">Ribonucleoprotein</keyword>
<protein>
    <recommendedName>
        <fullName evidence="7 8">Large ribosomal subunit protein bL31</fullName>
    </recommendedName>
</protein>
<evidence type="ECO:0000256" key="5">
    <source>
        <dbReference type="ARBA" id="ARBA00022980"/>
    </source>
</evidence>
<dbReference type="OrthoDB" id="9803251at2"/>
<dbReference type="InterPro" id="IPR034704">
    <property type="entry name" value="Ribosomal_bL28/bL31-like_sf"/>
</dbReference>
<dbReference type="Gene3D" id="4.10.830.30">
    <property type="entry name" value="Ribosomal protein L31"/>
    <property type="match status" value="1"/>
</dbReference>
<organism evidence="9 10">
    <name type="scientific">Zoogloea oleivorans</name>
    <dbReference type="NCBI Taxonomy" id="1552750"/>
    <lineage>
        <taxon>Bacteria</taxon>
        <taxon>Pseudomonadati</taxon>
        <taxon>Pseudomonadota</taxon>
        <taxon>Betaproteobacteria</taxon>
        <taxon>Rhodocyclales</taxon>
        <taxon>Zoogloeaceae</taxon>
        <taxon>Zoogloea</taxon>
    </lineage>
</organism>
<keyword evidence="3 8" id="KW-0699">rRNA-binding</keyword>
<dbReference type="PRINTS" id="PR01249">
    <property type="entry name" value="RIBOSOMALL31"/>
</dbReference>
<keyword evidence="10" id="KW-1185">Reference proteome</keyword>
<dbReference type="NCBIfam" id="NF001809">
    <property type="entry name" value="PRK00528.1"/>
    <property type="match status" value="1"/>
</dbReference>
<dbReference type="InterPro" id="IPR027491">
    <property type="entry name" value="Ribosomal_bL31_A"/>
</dbReference>
<evidence type="ECO:0000313" key="10">
    <source>
        <dbReference type="Proteomes" id="UP000389128"/>
    </source>
</evidence>
<proteinExistence type="inferred from homology"/>
<evidence type="ECO:0000313" key="9">
    <source>
        <dbReference type="EMBL" id="TYC56190.1"/>
    </source>
</evidence>
<feature type="binding site" evidence="8">
    <location>
        <position position="38"/>
    </location>
    <ligand>
        <name>Zn(2+)</name>
        <dbReference type="ChEBI" id="CHEBI:29105"/>
    </ligand>
</feature>
<feature type="binding site" evidence="8">
    <location>
        <position position="18"/>
    </location>
    <ligand>
        <name>Zn(2+)</name>
        <dbReference type="ChEBI" id="CHEBI:29105"/>
    </ligand>
</feature>
<feature type="binding site" evidence="8">
    <location>
        <position position="16"/>
    </location>
    <ligand>
        <name>Zn(2+)</name>
        <dbReference type="ChEBI" id="CHEBI:29105"/>
    </ligand>
</feature>
<dbReference type="GO" id="GO:0046872">
    <property type="term" value="F:metal ion binding"/>
    <property type="evidence" value="ECO:0007669"/>
    <property type="project" value="UniProtKB-KW"/>
</dbReference>
<accession>A0A6C2CQ40</accession>
<dbReference type="SUPFAM" id="SSF143800">
    <property type="entry name" value="L28p-like"/>
    <property type="match status" value="1"/>
</dbReference>
<keyword evidence="8" id="KW-0862">Zinc</keyword>
<dbReference type="InterPro" id="IPR042105">
    <property type="entry name" value="Ribosomal_bL31_sf"/>
</dbReference>
<comment type="caution">
    <text evidence="9">The sequence shown here is derived from an EMBL/GenBank/DDBJ whole genome shotgun (WGS) entry which is preliminary data.</text>
</comment>
<dbReference type="EMBL" id="SDKK01000011">
    <property type="protein sequence ID" value="TYC56190.1"/>
    <property type="molecule type" value="Genomic_DNA"/>
</dbReference>
<dbReference type="PROSITE" id="PS01143">
    <property type="entry name" value="RIBOSOMAL_L31"/>
    <property type="match status" value="1"/>
</dbReference>
<comment type="cofactor">
    <cofactor evidence="8">
        <name>Zn(2+)</name>
        <dbReference type="ChEBI" id="CHEBI:29105"/>
    </cofactor>
    <text evidence="8">Binds 1 zinc ion per subunit.</text>
</comment>
<reference evidence="9 10" key="1">
    <citation type="submission" date="2019-01" db="EMBL/GenBank/DDBJ databases">
        <title>Zoogloea oleivorans genome sequencing and assembly.</title>
        <authorList>
            <person name="Tancsics A."/>
            <person name="Farkas M."/>
            <person name="Kriszt B."/>
            <person name="Maroti G."/>
            <person name="Horvath B."/>
        </authorList>
    </citation>
    <scope>NUCLEOTIDE SEQUENCE [LARGE SCALE GENOMIC DNA]</scope>
    <source>
        <strain evidence="9 10">Buc</strain>
    </source>
</reference>
<evidence type="ECO:0000256" key="2">
    <source>
        <dbReference type="ARBA" id="ARBA00011838"/>
    </source>
</evidence>
<feature type="binding site" evidence="8">
    <location>
        <position position="41"/>
    </location>
    <ligand>
        <name>Zn(2+)</name>
        <dbReference type="ChEBI" id="CHEBI:29105"/>
    </ligand>
</feature>
<evidence type="ECO:0000256" key="7">
    <source>
        <dbReference type="ARBA" id="ARBA00035687"/>
    </source>
</evidence>
<evidence type="ECO:0000256" key="4">
    <source>
        <dbReference type="ARBA" id="ARBA00022884"/>
    </source>
</evidence>